<dbReference type="PANTHER" id="PTHR24198:SF165">
    <property type="entry name" value="ANKYRIN REPEAT-CONTAINING PROTEIN-RELATED"/>
    <property type="match status" value="1"/>
</dbReference>
<evidence type="ECO:0000256" key="2">
    <source>
        <dbReference type="ARBA" id="ARBA00023043"/>
    </source>
</evidence>
<reference evidence="6" key="1">
    <citation type="journal article" date="2015" name="Genome Announc.">
        <title>Draft genome sequence of Talaromyces cellulolyticus strain Y-94, a source of lignocellulosic biomass-degrading enzymes.</title>
        <authorList>
            <person name="Fujii T."/>
            <person name="Koike H."/>
            <person name="Sawayama S."/>
            <person name="Yano S."/>
            <person name="Inoue H."/>
        </authorList>
    </citation>
    <scope>NUCLEOTIDE SEQUENCE [LARGE SCALE GENOMIC DNA]</scope>
    <source>
        <strain evidence="6">Y-94</strain>
    </source>
</reference>
<dbReference type="PROSITE" id="PS50297">
    <property type="entry name" value="ANK_REP_REGION"/>
    <property type="match status" value="6"/>
</dbReference>
<accession>A0A6V8HGK0</accession>
<feature type="compositionally biased region" description="Basic and acidic residues" evidence="4">
    <location>
        <begin position="1"/>
        <end position="10"/>
    </location>
</feature>
<feature type="repeat" description="ANK" evidence="3">
    <location>
        <begin position="138"/>
        <end position="170"/>
    </location>
</feature>
<feature type="region of interest" description="Disordered" evidence="4">
    <location>
        <begin position="1410"/>
        <end position="1442"/>
    </location>
</feature>
<feature type="compositionally biased region" description="Low complexity" evidence="4">
    <location>
        <begin position="1186"/>
        <end position="1198"/>
    </location>
</feature>
<feature type="repeat" description="ANK" evidence="3">
    <location>
        <begin position="69"/>
        <end position="101"/>
    </location>
</feature>
<protein>
    <submittedName>
        <fullName evidence="5">Uncharacterized protein</fullName>
    </submittedName>
</protein>
<feature type="compositionally biased region" description="Basic and acidic residues" evidence="4">
    <location>
        <begin position="1423"/>
        <end position="1433"/>
    </location>
</feature>
<keyword evidence="6" id="KW-1185">Reference proteome</keyword>
<evidence type="ECO:0000313" key="5">
    <source>
        <dbReference type="EMBL" id="GAM39949.1"/>
    </source>
</evidence>
<proteinExistence type="predicted"/>
<keyword evidence="2 3" id="KW-0040">ANK repeat</keyword>
<dbReference type="Pfam" id="PF00023">
    <property type="entry name" value="Ank"/>
    <property type="match status" value="2"/>
</dbReference>
<evidence type="ECO:0000256" key="1">
    <source>
        <dbReference type="ARBA" id="ARBA00022737"/>
    </source>
</evidence>
<dbReference type="EMBL" id="DF933830">
    <property type="protein sequence ID" value="GAM39949.1"/>
    <property type="molecule type" value="Genomic_DNA"/>
</dbReference>
<dbReference type="InterPro" id="IPR002110">
    <property type="entry name" value="Ankyrin_rpt"/>
</dbReference>
<evidence type="ECO:0000313" key="6">
    <source>
        <dbReference type="Proteomes" id="UP000053095"/>
    </source>
</evidence>
<dbReference type="Proteomes" id="UP000053095">
    <property type="component" value="Unassembled WGS sequence"/>
</dbReference>
<feature type="compositionally biased region" description="Polar residues" evidence="4">
    <location>
        <begin position="1265"/>
        <end position="1274"/>
    </location>
</feature>
<evidence type="ECO:0000256" key="4">
    <source>
        <dbReference type="SAM" id="MobiDB-lite"/>
    </source>
</evidence>
<dbReference type="SUPFAM" id="SSF48403">
    <property type="entry name" value="Ankyrin repeat"/>
    <property type="match status" value="3"/>
</dbReference>
<dbReference type="InterPro" id="IPR036770">
    <property type="entry name" value="Ankyrin_rpt-contain_sf"/>
</dbReference>
<feature type="compositionally biased region" description="Basic and acidic residues" evidence="4">
    <location>
        <begin position="1239"/>
        <end position="1256"/>
    </location>
</feature>
<feature type="region of interest" description="Disordered" evidence="4">
    <location>
        <begin position="983"/>
        <end position="1008"/>
    </location>
</feature>
<feature type="region of interest" description="Disordered" evidence="4">
    <location>
        <begin position="1239"/>
        <end position="1274"/>
    </location>
</feature>
<dbReference type="Pfam" id="PF12796">
    <property type="entry name" value="Ank_2"/>
    <property type="match status" value="4"/>
</dbReference>
<feature type="repeat" description="ANK" evidence="3">
    <location>
        <begin position="342"/>
        <end position="374"/>
    </location>
</feature>
<evidence type="ECO:0000256" key="3">
    <source>
        <dbReference type="PROSITE-ProRule" id="PRU00023"/>
    </source>
</evidence>
<feature type="region of interest" description="Disordered" evidence="4">
    <location>
        <begin position="1"/>
        <end position="27"/>
    </location>
</feature>
<dbReference type="PROSITE" id="PS50088">
    <property type="entry name" value="ANK_REPEAT"/>
    <property type="match status" value="6"/>
</dbReference>
<feature type="repeat" description="ANK" evidence="3">
    <location>
        <begin position="680"/>
        <end position="712"/>
    </location>
</feature>
<feature type="region of interest" description="Disordered" evidence="4">
    <location>
        <begin position="577"/>
        <end position="608"/>
    </location>
</feature>
<feature type="region of interest" description="Disordered" evidence="4">
    <location>
        <begin position="1180"/>
        <end position="1200"/>
    </location>
</feature>
<gene>
    <name evidence="5" type="ORF">TCE0_034f11912</name>
</gene>
<dbReference type="PANTHER" id="PTHR24198">
    <property type="entry name" value="ANKYRIN REPEAT AND PROTEIN KINASE DOMAIN-CONTAINING PROTEIN"/>
    <property type="match status" value="1"/>
</dbReference>
<keyword evidence="1" id="KW-0677">Repeat</keyword>
<dbReference type="SMART" id="SM00248">
    <property type="entry name" value="ANK"/>
    <property type="match status" value="16"/>
</dbReference>
<organism evidence="5 6">
    <name type="scientific">Talaromyces pinophilus</name>
    <name type="common">Penicillium pinophilum</name>
    <dbReference type="NCBI Taxonomy" id="128442"/>
    <lineage>
        <taxon>Eukaryota</taxon>
        <taxon>Fungi</taxon>
        <taxon>Dikarya</taxon>
        <taxon>Ascomycota</taxon>
        <taxon>Pezizomycotina</taxon>
        <taxon>Eurotiomycetes</taxon>
        <taxon>Eurotiomycetidae</taxon>
        <taxon>Eurotiales</taxon>
        <taxon>Trichocomaceae</taxon>
        <taxon>Talaromyces</taxon>
        <taxon>Talaromyces sect. Talaromyces</taxon>
    </lineage>
</organism>
<dbReference type="Gene3D" id="1.25.40.20">
    <property type="entry name" value="Ankyrin repeat-containing domain"/>
    <property type="match status" value="4"/>
</dbReference>
<feature type="repeat" description="ANK" evidence="3">
    <location>
        <begin position="274"/>
        <end position="306"/>
    </location>
</feature>
<feature type="compositionally biased region" description="Basic and acidic residues" evidence="4">
    <location>
        <begin position="17"/>
        <end position="27"/>
    </location>
</feature>
<comment type="caution">
    <text evidence="5">The sequence shown here is derived from an EMBL/GenBank/DDBJ whole genome shotgun (WGS) entry which is preliminary data.</text>
</comment>
<feature type="repeat" description="ANK" evidence="3">
    <location>
        <begin position="206"/>
        <end position="238"/>
    </location>
</feature>
<sequence>MADTAEDHKNTSPAAETRSDENDTKSAEQIKDAIVNGNAAAVEDILTANPDVLKAVFSYTLPGDDDITEGLTPLKLAAALGKDTVAEFILEKGSDYLAETDQKIRAFLLAVSRDHAEIAKVMLEGEGGLDLLELRNAQDETPLLVAARNGAHVMVGVLLEYGANFTVKNSNDDTAIHVASRAGHLGVVWMIFHERGSDILELEGNNKQTPLLAAAANGKTDIFQFLLDKGAYDGALDEDDNAAIHLASKFGHSQVVEIIFKARGTKCLELRGDYERTPLLAAAANGKAEVVKFLLDKGADIWAQDRGTYDAIHRASQFGHLAVIEKLYEAAGTKILEVRGKYQQTPLLAAAVNGKTEIVQFLLDKGASIMARDRYENTALHLASWAESIGIVKLILEKEPDLLDLRNEHEETALLSVASRQAGFEILKYLHSKGADITAEDIFGRTVMFKAAQLDDPSIVKYLLDAGEDPTRTTYYGNNALHIACACKRAQVVGILLDGPANFLKTAIASENEDRDTPLCIAILSNEASIILRLLQSTVYYPVSPTQDDVYIACLREIDIVYKWLLNWVEHFPDRHEHDQHSMGDVRDSKQNERVQETSNDKDPNSHDVKHLNTVIYWALLNDKGDLIELAMKKGRNPAPNQEGGRKGVTWLHVAALGGHVNLLEKVPNWRDSIKAEATKKITPLHLAAKQGNYDMVWKLLECLESENIDNKESPTTGRQRVLRAIVQGTEDAESLISLAAARKDSREHMRLERSLWDKLFEIIKGDWNFFEVPHTDDAELVMGVAAWCHTAGEKEYFYKLMSIVDGTKWRDFKLFPLQLTVQHQFPVALWWLLSSGRNFGEKPIREGEAMMRYWRRPKSDKERLVHGLIEELLTNPPPVRPPLKDDKRPPHFQYERPEGDLQKGAVLDLFVTNKRDIIIEFKRSSMVDIIYDKGPNEIMRNDGYRDFQAFKKRLFLQSDDLNKQHFESGEPGLNSQLLAEESPHIGPKKSEGESKKKSGKGVTSELGSRERRSRYRWIHIPVNNLRYVEVPSLSAVKIPVTNSIQELMVRISIEKKRVNDHHRHLADFVKKSWSELPAGGGNHYMKPHCQSQTIAYDASTGSDTVMLKTNPSMRSTKVVALYMPYLSWGLGLTEKDFEYREVKTFLDLIPVEDSIHETASNTALTNGTDGRLEELKLGEKRETNNKQSSNPKNNKQNITKVHGSITLDQYYYVSLQDTASRDCDQVLVRYFDRHRQASDKARAEMERNTKIEEQRRKKGKGGENSVQIQGSRLDTQGEVSSKVDFIDYVRPTKILMVNQLWLWILDNGTIITSTTEEPDDVTNTFLQRVLTNLQDRNGSTVSSIEDVAEYIIATATSLFNSQDIEIEDSEGSKKSPLEIFRESIQHVRDEETRLFRDFRDSLVSAKQGKLSVKNKSQTHVRSKADTEKEDQSVTKPRKKRPALASVFNGKRGTQDYLSNLADSGTDELPHNGPKKWWSQLALENPYEDILMETRLLHEVKDILDELNILKNLAQDQKVVDDLWKSISGIQGYRHLTPAETKDDIEGMIEDAKSVQSAINTLLDLKQKEATILEAQATRRQSDAVMVFTVVTIIFVSTAFQVEYSHYIYSQ</sequence>
<name>A0A6V8HGK0_TALPI</name>